<protein>
    <submittedName>
        <fullName evidence="1">Uncharacterized protein</fullName>
    </submittedName>
</protein>
<dbReference type="PANTHER" id="PTHR48190:SF2">
    <property type="entry name" value="PROGRAMMED CELL DEATH PROTEIN 7"/>
    <property type="match status" value="1"/>
</dbReference>
<proteinExistence type="predicted"/>
<dbReference type="Proteomes" id="UP001217089">
    <property type="component" value="Unassembled WGS sequence"/>
</dbReference>
<organism evidence="1 2">
    <name type="scientific">Tegillarca granosa</name>
    <name type="common">Malaysian cockle</name>
    <name type="synonym">Anadara granosa</name>
    <dbReference type="NCBI Taxonomy" id="220873"/>
    <lineage>
        <taxon>Eukaryota</taxon>
        <taxon>Metazoa</taxon>
        <taxon>Spiralia</taxon>
        <taxon>Lophotrochozoa</taxon>
        <taxon>Mollusca</taxon>
        <taxon>Bivalvia</taxon>
        <taxon>Autobranchia</taxon>
        <taxon>Pteriomorphia</taxon>
        <taxon>Arcoida</taxon>
        <taxon>Arcoidea</taxon>
        <taxon>Arcidae</taxon>
        <taxon>Tegillarca</taxon>
    </lineage>
</organism>
<dbReference type="EMBL" id="JARBDR010000903">
    <property type="protein sequence ID" value="KAJ8304875.1"/>
    <property type="molecule type" value="Genomic_DNA"/>
</dbReference>
<evidence type="ECO:0000313" key="1">
    <source>
        <dbReference type="EMBL" id="KAJ8304875.1"/>
    </source>
</evidence>
<accession>A0ABQ9ENB0</accession>
<dbReference type="Pfam" id="PF16021">
    <property type="entry name" value="PDCD7"/>
    <property type="match status" value="1"/>
</dbReference>
<gene>
    <name evidence="1" type="ORF">KUTeg_018458</name>
</gene>
<keyword evidence="2" id="KW-1185">Reference proteome</keyword>
<evidence type="ECO:0000313" key="2">
    <source>
        <dbReference type="Proteomes" id="UP001217089"/>
    </source>
</evidence>
<reference evidence="1 2" key="1">
    <citation type="submission" date="2022-12" db="EMBL/GenBank/DDBJ databases">
        <title>Chromosome-level genome of Tegillarca granosa.</title>
        <authorList>
            <person name="Kim J."/>
        </authorList>
    </citation>
    <scope>NUCLEOTIDE SEQUENCE [LARGE SCALE GENOMIC DNA]</scope>
    <source>
        <strain evidence="1">Teg-2019</strain>
        <tissue evidence="1">Adductor muscle</tissue>
    </source>
</reference>
<comment type="caution">
    <text evidence="1">The sequence shown here is derived from an EMBL/GenBank/DDBJ whole genome shotgun (WGS) entry which is preliminary data.</text>
</comment>
<dbReference type="PANTHER" id="PTHR48190">
    <property type="entry name" value="PROGRAMMED CELL DEATH PROTEIN 7"/>
    <property type="match status" value="1"/>
</dbReference>
<name>A0ABQ9ENB0_TEGGR</name>
<dbReference type="InterPro" id="IPR052831">
    <property type="entry name" value="Apoptosis_promoter"/>
</dbReference>
<sequence length="164" mass="19513">MSSYFKGMNHAKEKELKSTADVILNEVRKKLVDANKTIELLHGLQKLRTLRKDRLERQGVITKSNMNEQFETDVQEQLTIMKKQQEIYIAEEKALKVMLETEHEETKVKEQEKSRLEHEEDQNQLLFGHNESHSLDNSLFPYWQFYHQASLNKESLIQIRDKKK</sequence>
<dbReference type="InterPro" id="IPR031974">
    <property type="entry name" value="PDCD7"/>
</dbReference>